<gene>
    <name evidence="1" type="ORF">ACFSKL_09310</name>
</gene>
<name>A0ABW4VM05_9BACT</name>
<comment type="caution">
    <text evidence="1">The sequence shown here is derived from an EMBL/GenBank/DDBJ whole genome shotgun (WGS) entry which is preliminary data.</text>
</comment>
<dbReference type="Proteomes" id="UP001597361">
    <property type="component" value="Unassembled WGS sequence"/>
</dbReference>
<protein>
    <submittedName>
        <fullName evidence="1">Uncharacterized protein</fullName>
    </submittedName>
</protein>
<organism evidence="1 2">
    <name type="scientific">Belliella marina</name>
    <dbReference type="NCBI Taxonomy" id="1644146"/>
    <lineage>
        <taxon>Bacteria</taxon>
        <taxon>Pseudomonadati</taxon>
        <taxon>Bacteroidota</taxon>
        <taxon>Cytophagia</taxon>
        <taxon>Cytophagales</taxon>
        <taxon>Cyclobacteriaceae</taxon>
        <taxon>Belliella</taxon>
    </lineage>
</organism>
<evidence type="ECO:0000313" key="1">
    <source>
        <dbReference type="EMBL" id="MFD2034988.1"/>
    </source>
</evidence>
<dbReference type="RefSeq" id="WP_376885627.1">
    <property type="nucleotide sequence ID" value="NZ_JBHUHR010000025.1"/>
</dbReference>
<keyword evidence="2" id="KW-1185">Reference proteome</keyword>
<dbReference type="PROSITE" id="PS51257">
    <property type="entry name" value="PROKAR_LIPOPROTEIN"/>
    <property type="match status" value="1"/>
</dbReference>
<reference evidence="2" key="1">
    <citation type="journal article" date="2019" name="Int. J. Syst. Evol. Microbiol.">
        <title>The Global Catalogue of Microorganisms (GCM) 10K type strain sequencing project: providing services to taxonomists for standard genome sequencing and annotation.</title>
        <authorList>
            <consortium name="The Broad Institute Genomics Platform"/>
            <consortium name="The Broad Institute Genome Sequencing Center for Infectious Disease"/>
            <person name="Wu L."/>
            <person name="Ma J."/>
        </authorList>
    </citation>
    <scope>NUCLEOTIDE SEQUENCE [LARGE SCALE GENOMIC DNA]</scope>
    <source>
        <strain evidence="2">CGMCC 1.15180</strain>
    </source>
</reference>
<accession>A0ABW4VM05</accession>
<proteinExistence type="predicted"/>
<dbReference type="EMBL" id="JBHUHR010000025">
    <property type="protein sequence ID" value="MFD2034988.1"/>
    <property type="molecule type" value="Genomic_DNA"/>
</dbReference>
<evidence type="ECO:0000313" key="2">
    <source>
        <dbReference type="Proteomes" id="UP001597361"/>
    </source>
</evidence>
<sequence>MKKNLLMLFTVLFFASCSDEDKVPTVDPVQDQFTEGKIDIDISMEGSPALSLLIEIYRQIDPSRDMDEQMEEIIAGFTEEELAALMEFEDSFDENGDGLGQLGYMMSIMFMPLIDNVVYVKGDEALAKFEALTYRGENKINKKTLLGQYYMQSRWNEANQLSFTYTEEDFSKDFAQTSIDGGLYNIQRTQETELVAGYLCRKHVYTGKSVETAPYKLEVWTSEQMPASVNFLHPYYLEEDGGIMKINAYLVNGLAYPIVYQFTEVTPRIVTAQEMSITETEPIYSYKDDEMTIAFQMFAILFGEGED</sequence>